<accession>A0A8X6WG70</accession>
<dbReference type="Proteomes" id="UP000887159">
    <property type="component" value="Unassembled WGS sequence"/>
</dbReference>
<feature type="domain" description="Endonuclease/exonuclease/phosphatase" evidence="1">
    <location>
        <begin position="22"/>
        <end position="94"/>
    </location>
</feature>
<dbReference type="SUPFAM" id="SSF56219">
    <property type="entry name" value="DNase I-like"/>
    <property type="match status" value="1"/>
</dbReference>
<comment type="caution">
    <text evidence="2">The sequence shown here is derived from an EMBL/GenBank/DDBJ whole genome shotgun (WGS) entry which is preliminary data.</text>
</comment>
<name>A0A8X6WG70_TRICX</name>
<evidence type="ECO:0000313" key="3">
    <source>
        <dbReference type="Proteomes" id="UP000887159"/>
    </source>
</evidence>
<organism evidence="2 3">
    <name type="scientific">Trichonephila clavipes</name>
    <name type="common">Golden silk orbweaver</name>
    <name type="synonym">Nephila clavipes</name>
    <dbReference type="NCBI Taxonomy" id="2585209"/>
    <lineage>
        <taxon>Eukaryota</taxon>
        <taxon>Metazoa</taxon>
        <taxon>Ecdysozoa</taxon>
        <taxon>Arthropoda</taxon>
        <taxon>Chelicerata</taxon>
        <taxon>Arachnida</taxon>
        <taxon>Araneae</taxon>
        <taxon>Araneomorphae</taxon>
        <taxon>Entelegynae</taxon>
        <taxon>Araneoidea</taxon>
        <taxon>Nephilidae</taxon>
        <taxon>Trichonephila</taxon>
    </lineage>
</organism>
<dbReference type="Gene3D" id="3.60.10.10">
    <property type="entry name" value="Endonuclease/exonuclease/phosphatase"/>
    <property type="match status" value="1"/>
</dbReference>
<dbReference type="GO" id="GO:0003824">
    <property type="term" value="F:catalytic activity"/>
    <property type="evidence" value="ECO:0007669"/>
    <property type="project" value="InterPro"/>
</dbReference>
<evidence type="ECO:0000313" key="2">
    <source>
        <dbReference type="EMBL" id="GFY33794.1"/>
    </source>
</evidence>
<dbReference type="InterPro" id="IPR036691">
    <property type="entry name" value="Endo/exonu/phosph_ase_sf"/>
</dbReference>
<evidence type="ECO:0000259" key="1">
    <source>
        <dbReference type="Pfam" id="PF14529"/>
    </source>
</evidence>
<dbReference type="InterPro" id="IPR005135">
    <property type="entry name" value="Endo/exonuclease/phosphatase"/>
</dbReference>
<reference evidence="2" key="1">
    <citation type="submission" date="2020-08" db="EMBL/GenBank/DDBJ databases">
        <title>Multicomponent nature underlies the extraordinary mechanical properties of spider dragline silk.</title>
        <authorList>
            <person name="Kono N."/>
            <person name="Nakamura H."/>
            <person name="Mori M."/>
            <person name="Yoshida Y."/>
            <person name="Ohtoshi R."/>
            <person name="Malay A.D."/>
            <person name="Moran D.A.P."/>
            <person name="Tomita M."/>
            <person name="Numata K."/>
            <person name="Arakawa K."/>
        </authorList>
    </citation>
    <scope>NUCLEOTIDE SEQUENCE</scope>
</reference>
<gene>
    <name evidence="2" type="ORF">TNCV_4595061</name>
</gene>
<keyword evidence="3" id="KW-1185">Reference proteome</keyword>
<proteinExistence type="predicted"/>
<sequence length="106" mass="12241">MITDDKLKFVQMHIWKQDTRIIVFFLYYPPNNKSDFDSILLSWDSKSFILGDFNTPLTRWGYMVTSCIGSIVENLINSNLIDFMENEENSPTFLSFGGGVPHPNLL</sequence>
<dbReference type="AlphaFoldDB" id="A0A8X6WG70"/>
<protein>
    <recommendedName>
        <fullName evidence="1">Endonuclease/exonuclease/phosphatase domain-containing protein</fullName>
    </recommendedName>
</protein>
<dbReference type="EMBL" id="BMAU01021418">
    <property type="protein sequence ID" value="GFY33794.1"/>
    <property type="molecule type" value="Genomic_DNA"/>
</dbReference>
<dbReference type="Pfam" id="PF14529">
    <property type="entry name" value="Exo_endo_phos_2"/>
    <property type="match status" value="1"/>
</dbReference>